<keyword evidence="2" id="KW-1185">Reference proteome</keyword>
<sequence length="71" mass="7808">MRVRFAQGDDDGWSEWYELEVVPRIGESVSLDDPDHCAVVEDVVHAIDGATHVATVTLKTAKPRTGRALFA</sequence>
<name>A0ABU4HI25_9ACTN</name>
<dbReference type="EMBL" id="JAWSTH010000002">
    <property type="protein sequence ID" value="MDW5592963.1"/>
    <property type="molecule type" value="Genomic_DNA"/>
</dbReference>
<reference evidence="2" key="1">
    <citation type="submission" date="2023-07" db="EMBL/GenBank/DDBJ databases">
        <title>Conexibacter stalactiti sp. nov., isolated from stalactites in a lava cave and emended description of the genus Conexibacter.</title>
        <authorList>
            <person name="Lee S.D."/>
        </authorList>
    </citation>
    <scope>NUCLEOTIDE SEQUENCE [LARGE SCALE GENOMIC DNA]</scope>
    <source>
        <strain evidence="2">KCTC 39840</strain>
    </source>
</reference>
<dbReference type="Proteomes" id="UP001284601">
    <property type="component" value="Unassembled WGS sequence"/>
</dbReference>
<proteinExistence type="predicted"/>
<organism evidence="1 2">
    <name type="scientific">Conexibacter stalactiti</name>
    <dbReference type="NCBI Taxonomy" id="1940611"/>
    <lineage>
        <taxon>Bacteria</taxon>
        <taxon>Bacillati</taxon>
        <taxon>Actinomycetota</taxon>
        <taxon>Thermoleophilia</taxon>
        <taxon>Solirubrobacterales</taxon>
        <taxon>Conexibacteraceae</taxon>
        <taxon>Conexibacter</taxon>
    </lineage>
</organism>
<evidence type="ECO:0000313" key="1">
    <source>
        <dbReference type="EMBL" id="MDW5592963.1"/>
    </source>
</evidence>
<comment type="caution">
    <text evidence="1">The sequence shown here is derived from an EMBL/GenBank/DDBJ whole genome shotgun (WGS) entry which is preliminary data.</text>
</comment>
<protein>
    <submittedName>
        <fullName evidence="1">Uncharacterized protein</fullName>
    </submittedName>
</protein>
<evidence type="ECO:0000313" key="2">
    <source>
        <dbReference type="Proteomes" id="UP001284601"/>
    </source>
</evidence>
<dbReference type="RefSeq" id="WP_318595223.1">
    <property type="nucleotide sequence ID" value="NZ_JAWSTH010000002.1"/>
</dbReference>
<accession>A0ABU4HI25</accession>
<gene>
    <name evidence="1" type="ORF">R7226_01350</name>
</gene>
<reference evidence="1 2" key="2">
    <citation type="submission" date="2023-10" db="EMBL/GenBank/DDBJ databases">
        <authorList>
            <person name="Han X.F."/>
        </authorList>
    </citation>
    <scope>NUCLEOTIDE SEQUENCE [LARGE SCALE GENOMIC DNA]</scope>
    <source>
        <strain evidence="1 2">KCTC 39840</strain>
    </source>
</reference>